<reference evidence="1" key="1">
    <citation type="journal article" date="2013" name="Syst. Appl. Microbiol.">
        <title>New insights into the archaeal diversity of a hypersaline microbial mat obtained by a metagenomic approach.</title>
        <authorList>
            <person name="Lopez-Lopez A."/>
            <person name="Richter M."/>
            <person name="Pena A."/>
            <person name="Tamames J."/>
            <person name="Rossello-Mora R."/>
        </authorList>
    </citation>
    <scope>NUCLEOTIDE SEQUENCE</scope>
</reference>
<dbReference type="AlphaFoldDB" id="M1P1X9"/>
<name>M1P1X9_9ZZZZ</name>
<accession>M1P1X9</accession>
<dbReference type="EMBL" id="JX684091">
    <property type="protein sequence ID" value="AGF93401.1"/>
    <property type="molecule type" value="Genomic_DNA"/>
</dbReference>
<protein>
    <submittedName>
        <fullName evidence="1">Uncharacterized protein</fullName>
    </submittedName>
</protein>
<proteinExistence type="predicted"/>
<gene>
    <name evidence="1" type="ORF">FLSS-25_0002</name>
</gene>
<sequence>MTGMEDGYDYVELINQILSPTSFEFISAEKLSKEFDLELEKSEKLLKQLEKMGLVESFFQPTDFAKELVNLEVNNSSKSQTP</sequence>
<organism evidence="1">
    <name type="scientific">uncultured organism</name>
    <dbReference type="NCBI Taxonomy" id="155900"/>
    <lineage>
        <taxon>unclassified sequences</taxon>
        <taxon>environmental samples</taxon>
    </lineage>
</organism>
<evidence type="ECO:0000313" key="1">
    <source>
        <dbReference type="EMBL" id="AGF93401.1"/>
    </source>
</evidence>